<dbReference type="Proteomes" id="UP000663671">
    <property type="component" value="Chromosome 5"/>
</dbReference>
<evidence type="ECO:0000313" key="2">
    <source>
        <dbReference type="Proteomes" id="UP000663671"/>
    </source>
</evidence>
<dbReference type="OrthoDB" id="3034873at2759"/>
<proteinExistence type="predicted"/>
<reference evidence="1" key="1">
    <citation type="submission" date="2021-01" db="EMBL/GenBank/DDBJ databases">
        <title>Chromosome-level genome assembly of a human fungal pathogen reveals clustering of transcriptionally co-regulated genes.</title>
        <authorList>
            <person name="Voorhies M."/>
            <person name="Cohen S."/>
            <person name="Shea T.P."/>
            <person name="Petrus S."/>
            <person name="Munoz J.F."/>
            <person name="Poplawski S."/>
            <person name="Goldman W.E."/>
            <person name="Michael T."/>
            <person name="Cuomo C.A."/>
            <person name="Sil A."/>
            <person name="Beyhan S."/>
        </authorList>
    </citation>
    <scope>NUCLEOTIDE SEQUENCE</scope>
    <source>
        <strain evidence="1">WU24</strain>
    </source>
</reference>
<dbReference type="AlphaFoldDB" id="A0A8A1M5J2"/>
<sequence>MYAAITQGLCRSRLVKYNNVILLDVGAADHNPSHSIPNDGKSFKTTPDRHSADINLKTDRHNLSDREITPPALAPYLNSVDYSNISGSITVYADSHSHLQKIKSGEKMEAGITTSTRYGYRMFPDWQTSYLWYDPLWPQNPSDESHVDEKTIKDRYPILAPFYLAWRDVYEKSFEQQGCDMGSGLEPFPDTADRVAWEVEGFLIACWLGLQDDTEQVLYTLPTGTYQIDKKSKDSVLRQFLIDEDNLLRRDDR</sequence>
<accession>A0A8A1M5J2</accession>
<gene>
    <name evidence="1" type="ORF">I7I51_03915</name>
</gene>
<dbReference type="EMBL" id="CP069111">
    <property type="protein sequence ID" value="QSS61738.1"/>
    <property type="molecule type" value="Genomic_DNA"/>
</dbReference>
<name>A0A8A1M5J2_AJECA</name>
<dbReference type="VEuPathDB" id="FungiDB:I7I51_03915"/>
<organism evidence="1 2">
    <name type="scientific">Ajellomyces capsulatus</name>
    <name type="common">Darling's disease fungus</name>
    <name type="synonym">Histoplasma capsulatum</name>
    <dbReference type="NCBI Taxonomy" id="5037"/>
    <lineage>
        <taxon>Eukaryota</taxon>
        <taxon>Fungi</taxon>
        <taxon>Dikarya</taxon>
        <taxon>Ascomycota</taxon>
        <taxon>Pezizomycotina</taxon>
        <taxon>Eurotiomycetes</taxon>
        <taxon>Eurotiomycetidae</taxon>
        <taxon>Onygenales</taxon>
        <taxon>Ajellomycetaceae</taxon>
        <taxon>Histoplasma</taxon>
    </lineage>
</organism>
<protein>
    <submittedName>
        <fullName evidence="1">Uncharacterized protein</fullName>
    </submittedName>
</protein>
<evidence type="ECO:0000313" key="1">
    <source>
        <dbReference type="EMBL" id="QSS61738.1"/>
    </source>
</evidence>